<evidence type="ECO:0000313" key="2">
    <source>
        <dbReference type="Proteomes" id="UP000037122"/>
    </source>
</evidence>
<dbReference type="AlphaFoldDB" id="A0A0L0NTI6"/>
<comment type="caution">
    <text evidence="1">The sequence shown here is derived from an EMBL/GenBank/DDBJ whole genome shotgun (WGS) entry which is preliminary data.</text>
</comment>
<proteinExistence type="predicted"/>
<organism evidence="1 2">
    <name type="scientific">Candidozyma auris</name>
    <name type="common">Yeast</name>
    <name type="synonym">Candida auris</name>
    <dbReference type="NCBI Taxonomy" id="498019"/>
    <lineage>
        <taxon>Eukaryota</taxon>
        <taxon>Fungi</taxon>
        <taxon>Dikarya</taxon>
        <taxon>Ascomycota</taxon>
        <taxon>Saccharomycotina</taxon>
        <taxon>Pichiomycetes</taxon>
        <taxon>Metschnikowiaceae</taxon>
        <taxon>Candidozyma</taxon>
    </lineage>
</organism>
<protein>
    <submittedName>
        <fullName evidence="1">Uncharacterized protein</fullName>
    </submittedName>
</protein>
<evidence type="ECO:0000313" key="1">
    <source>
        <dbReference type="EMBL" id="KND97319.1"/>
    </source>
</evidence>
<dbReference type="Proteomes" id="UP000037122">
    <property type="component" value="Unassembled WGS sequence"/>
</dbReference>
<sequence>MSPVLLISTRGLSKVSQIDDFETYPSIRRSSVSQLPGLDFESERKKKKKKKKLSYQYSHSLTPGPSFLGKVTLCGHTDPHRGTSTFVAAWRQFCKWLQMVEYCIGPSPATTRAPRAAKLPR</sequence>
<dbReference type="VEuPathDB" id="FungiDB:QG37_06308"/>
<gene>
    <name evidence="1" type="ORF">QG37_06308</name>
</gene>
<name>A0A0L0NTI6_CANAR</name>
<accession>A0A0L0NTI6</accession>
<dbReference type="EMBL" id="LGST01000042">
    <property type="protein sequence ID" value="KND97319.1"/>
    <property type="molecule type" value="Genomic_DNA"/>
</dbReference>
<reference evidence="2" key="1">
    <citation type="journal article" date="2015" name="BMC Genomics">
        <title>Draft genome of a commonly misdiagnosed multidrug resistant pathogen Candida auris.</title>
        <authorList>
            <person name="Chatterjee S."/>
            <person name="Alampalli S.V."/>
            <person name="Nageshan R.K."/>
            <person name="Chettiar S.T."/>
            <person name="Joshi S."/>
            <person name="Tatu U.S."/>
        </authorList>
    </citation>
    <scope>NUCLEOTIDE SEQUENCE [LARGE SCALE GENOMIC DNA]</scope>
    <source>
        <strain evidence="2">6684</strain>
    </source>
</reference>